<keyword evidence="5" id="KW-0575">Peroxidase</keyword>
<dbReference type="SUPFAM" id="SSF48113">
    <property type="entry name" value="Heme-dependent peroxidases"/>
    <property type="match status" value="1"/>
</dbReference>
<keyword evidence="15" id="KW-1015">Disulfide bond</keyword>
<reference evidence="28" key="1">
    <citation type="submission" date="2022-01" db="UniProtKB">
        <authorList>
            <consortium name="EnsemblMetazoa"/>
        </authorList>
    </citation>
    <scope>IDENTIFICATION</scope>
</reference>
<evidence type="ECO:0000256" key="23">
    <source>
        <dbReference type="ARBA" id="ARBA00061342"/>
    </source>
</evidence>
<dbReference type="InterPro" id="IPR032675">
    <property type="entry name" value="LRR_dom_sf"/>
</dbReference>
<evidence type="ECO:0000256" key="11">
    <source>
        <dbReference type="ARBA" id="ARBA00022837"/>
    </source>
</evidence>
<keyword evidence="8 24" id="KW-0479">Metal-binding</keyword>
<keyword evidence="17" id="KW-0393">Immunoglobulin domain</keyword>
<dbReference type="GO" id="GO:0005615">
    <property type="term" value="C:extracellular space"/>
    <property type="evidence" value="ECO:0007669"/>
    <property type="project" value="TreeGrafter"/>
</dbReference>
<evidence type="ECO:0000256" key="15">
    <source>
        <dbReference type="ARBA" id="ARBA00023157"/>
    </source>
</evidence>
<feature type="domain" description="Ig-like" evidence="27">
    <location>
        <begin position="466"/>
        <end position="551"/>
    </location>
</feature>
<dbReference type="SMART" id="SM00408">
    <property type="entry name" value="IGc2"/>
    <property type="match status" value="4"/>
</dbReference>
<evidence type="ECO:0000256" key="8">
    <source>
        <dbReference type="ARBA" id="ARBA00022723"/>
    </source>
</evidence>
<evidence type="ECO:0000256" key="14">
    <source>
        <dbReference type="ARBA" id="ARBA00023136"/>
    </source>
</evidence>
<comment type="catalytic activity">
    <reaction evidence="21">
        <text>L-tyrosyl-[protein] + bromide + H2O2 + H(+) = 3-bromo-L-tyrosyl-[protein] + 2 H2O</text>
        <dbReference type="Rhea" id="RHEA:69360"/>
        <dbReference type="Rhea" id="RHEA-COMP:10136"/>
        <dbReference type="Rhea" id="RHEA-COMP:17686"/>
        <dbReference type="ChEBI" id="CHEBI:15377"/>
        <dbReference type="ChEBI" id="CHEBI:15378"/>
        <dbReference type="ChEBI" id="CHEBI:15858"/>
        <dbReference type="ChEBI" id="CHEBI:16240"/>
        <dbReference type="ChEBI" id="CHEBI:46858"/>
        <dbReference type="ChEBI" id="CHEBI:183512"/>
    </reaction>
    <physiologicalReaction direction="left-to-right" evidence="21">
        <dbReference type="Rhea" id="RHEA:69361"/>
    </physiologicalReaction>
</comment>
<evidence type="ECO:0000256" key="20">
    <source>
        <dbReference type="ARBA" id="ARBA00048396"/>
    </source>
</evidence>
<dbReference type="Pfam" id="PF13927">
    <property type="entry name" value="Ig_3"/>
    <property type="match status" value="1"/>
</dbReference>
<evidence type="ECO:0000256" key="22">
    <source>
        <dbReference type="ARBA" id="ARBA00049501"/>
    </source>
</evidence>
<keyword evidence="16" id="KW-0325">Glycoprotein</keyword>
<dbReference type="CDD" id="cd00096">
    <property type="entry name" value="Ig"/>
    <property type="match status" value="1"/>
</dbReference>
<evidence type="ECO:0000256" key="2">
    <source>
        <dbReference type="ARBA" id="ARBA00004370"/>
    </source>
</evidence>
<dbReference type="InterPro" id="IPR001007">
    <property type="entry name" value="VWF_dom"/>
</dbReference>
<dbReference type="InterPro" id="IPR001611">
    <property type="entry name" value="Leu-rich_rpt"/>
</dbReference>
<protein>
    <recommendedName>
        <fullName evidence="30">Peroxidase</fullName>
    </recommendedName>
</protein>
<evidence type="ECO:0000256" key="7">
    <source>
        <dbReference type="ARBA" id="ARBA00022617"/>
    </source>
</evidence>
<sequence>NKRIIDIFFCSRDLRFNKIRSLEPGSFSHLKQLTTLILNNNYITTLDEGTFRGLSELRHLYLYKNKIQNVHELAFDGMPKLQQLYLHYNRIENIHPRTFDQIPELLRLFLHENRIKHIYHGTFDKLKELQRLRLDGNALVCDCSIMWFKKMLQEMKGAQVAASCQYPENMRGLPVSDMPNELNCNEPRIVEGPHDVEVNFGGSASFTCRVDGDPHPKITWMLNNNEIDMTNPKYHVKEDGTLIVSSTTSADLGVYECMAQSPYGSLKSDAATMKHKKKREKLEFVRRPIDQVAKEGDTVQLECSVKGDVAPLITWTKDDLPVPAARATISPEGTLTINSVTIEDSALYRCNVDSIGGRISTSAELVVNAPPKITTPPESQWVKSGVDVEMKCVAYGYPNPIITWYKDGNTVQPTDRIKLKEDNHIVIIQKVEETDSGLYTCLAQSIHGNAESNGELRVRPDGPRPPSFIETPYPLVATIGTSVEMPCRAQGDPQPVISWSKNDQPLNSDSKHRVHPSGHLRIYNLSNNDSGLYVCKAVNTFGEKSVSATLTLAEGLNDYIITNAVHDAEASVDHAISSTISDIFSSNASKSPNDLMRLFRYPDSEARAAVRAADVYENALLNIRKHITSGLHYNGTQDFSYEEVLSPDQLLLIARLSGCMEHQTANCSDMCFHNKYRTIDGTCNNLQHPYWGASHIAFRRLLKPIYENGFSQPVGWNKDRKYHGYSLPLARSVSLALIKTENTSQDDEITHMVMQWGQFLDHDLDHAIPSTTAESWDGVNCKKSCSFSPPCFPMEMMADDPRPKKRRCMDFIRSSAICGSGVTSVFFNKIQPREQINQLTAFIDGSQVYGFHLNRSILLRDYSQDLGLLRVGIDPPVKDKGLLPQAGDNEVDCRRDPTESDLKCFLAGDIRVNEQVSLIAMHTIWLREHNRIAKELKEVNPHWTGEILFHEARKVVGAEMQHITYQHWLPHILGPKGMEMLGPYTGYNPNVDPGISNVFATAALRFGHTLINPVLSRLDENFRSIPQGDLPLGKAFFAPWRVIEEGGIDALMRGMFISPAKRKQPKQNLNSELTEHLFTSFHAVALDLASMNVQRSRDHGIPFYNEFREYCNLTKASSFDDLKNEITDDEVRRILQQLYGHPDNIDIFVGGILEDQIDGARVGPTFRCLLVEQFRRIRDGDRFWYENPSTFKASQLPQIKQSLLSRILCDNGDNITRVTPNVFLLPHLQTPNIIDCTDVPSIDLRFWYECEDCEKGASSRNHFDENVSNLMENKVDGLVEEVEELKKTVKNLKRKLRSLQKDGCTDHKGKQRNDGETWQKSPCVMCECEGKQVSCLRKSCPKLNCSQVETPPNKCCPQCVN</sequence>
<feature type="domain" description="Ig-like" evidence="27">
    <location>
        <begin position="187"/>
        <end position="274"/>
    </location>
</feature>
<evidence type="ECO:0000256" key="17">
    <source>
        <dbReference type="ARBA" id="ARBA00023319"/>
    </source>
</evidence>
<dbReference type="GO" id="GO:0020037">
    <property type="term" value="F:heme binding"/>
    <property type="evidence" value="ECO:0007669"/>
    <property type="project" value="InterPro"/>
</dbReference>
<evidence type="ECO:0000259" key="27">
    <source>
        <dbReference type="PROSITE" id="PS50835"/>
    </source>
</evidence>
<dbReference type="GO" id="GO:0046872">
    <property type="term" value="F:metal ion binding"/>
    <property type="evidence" value="ECO:0007669"/>
    <property type="project" value="UniProtKB-KW"/>
</dbReference>
<dbReference type="GO" id="GO:0004601">
    <property type="term" value="F:peroxidase activity"/>
    <property type="evidence" value="ECO:0007669"/>
    <property type="project" value="UniProtKB-KW"/>
</dbReference>
<comment type="cofactor">
    <cofactor evidence="1">
        <name>heme b</name>
        <dbReference type="ChEBI" id="CHEBI:60344"/>
    </cofactor>
</comment>
<evidence type="ECO:0000256" key="12">
    <source>
        <dbReference type="ARBA" id="ARBA00023002"/>
    </source>
</evidence>
<dbReference type="GO" id="GO:0016020">
    <property type="term" value="C:membrane"/>
    <property type="evidence" value="ECO:0007669"/>
    <property type="project" value="UniProtKB-SubCell"/>
</dbReference>
<evidence type="ECO:0000256" key="6">
    <source>
        <dbReference type="ARBA" id="ARBA00022614"/>
    </source>
</evidence>
<dbReference type="Pfam" id="PF23334">
    <property type="entry name" value="VWC2L_2nd"/>
    <property type="match status" value="1"/>
</dbReference>
<dbReference type="FunFam" id="2.60.40.10:FF:000032">
    <property type="entry name" value="palladin isoform X1"/>
    <property type="match status" value="2"/>
</dbReference>
<keyword evidence="9" id="KW-0732">Signal</keyword>
<evidence type="ECO:0000259" key="26">
    <source>
        <dbReference type="PROSITE" id="PS50184"/>
    </source>
</evidence>
<comment type="subcellular location">
    <subcellularLocation>
        <location evidence="2">Membrane</location>
    </subcellularLocation>
    <subcellularLocation>
        <location evidence="3">Secreted</location>
    </subcellularLocation>
</comment>
<evidence type="ECO:0000313" key="28">
    <source>
        <dbReference type="EnsemblMetazoa" id="XP_024082908.1"/>
    </source>
</evidence>
<accession>A0A8I6SI22</accession>
<evidence type="ECO:0000256" key="4">
    <source>
        <dbReference type="ARBA" id="ARBA00022525"/>
    </source>
</evidence>
<dbReference type="InterPro" id="IPR000483">
    <property type="entry name" value="Cys-rich_flank_reg_C"/>
</dbReference>
<evidence type="ECO:0008006" key="30">
    <source>
        <dbReference type="Google" id="ProtNLM"/>
    </source>
</evidence>
<dbReference type="InterPro" id="IPR010255">
    <property type="entry name" value="Haem_peroxidase_sf"/>
</dbReference>
<keyword evidence="7 24" id="KW-0349">Heme</keyword>
<dbReference type="SUPFAM" id="SSF57603">
    <property type="entry name" value="FnI-like domain"/>
    <property type="match status" value="1"/>
</dbReference>
<comment type="catalytic activity">
    <reaction evidence="19">
        <text>L-lysyl-[collagen] + L-methionyl-[collagen] + H2O2 = [collagen]-L-lysyl-N-S-L-methionyl-[collagen] + 2 H2O + H(+)</text>
        <dbReference type="Rhea" id="RHEA:66020"/>
        <dbReference type="Rhea" id="RHEA-COMP:12751"/>
        <dbReference type="Rhea" id="RHEA-COMP:16949"/>
        <dbReference type="Rhea" id="RHEA-COMP:16951"/>
        <dbReference type="ChEBI" id="CHEBI:15377"/>
        <dbReference type="ChEBI" id="CHEBI:15378"/>
        <dbReference type="ChEBI" id="CHEBI:16044"/>
        <dbReference type="ChEBI" id="CHEBI:16240"/>
        <dbReference type="ChEBI" id="CHEBI:29969"/>
        <dbReference type="ChEBI" id="CHEBI:166867"/>
    </reaction>
    <physiologicalReaction direction="left-to-right" evidence="19">
        <dbReference type="Rhea" id="RHEA:66021"/>
    </physiologicalReaction>
</comment>
<dbReference type="CDD" id="cd09826">
    <property type="entry name" value="peroxidasin_like"/>
    <property type="match status" value="1"/>
</dbReference>
<dbReference type="SMART" id="SM00409">
    <property type="entry name" value="IG"/>
    <property type="match status" value="4"/>
</dbReference>
<dbReference type="Gene3D" id="3.80.10.10">
    <property type="entry name" value="Ribonuclease Inhibitor"/>
    <property type="match status" value="1"/>
</dbReference>
<evidence type="ECO:0000256" key="10">
    <source>
        <dbReference type="ARBA" id="ARBA00022737"/>
    </source>
</evidence>
<comment type="catalytic activity">
    <reaction evidence="18">
        <text>bromide + H2O2 = hypobromite + H2O</text>
        <dbReference type="Rhea" id="RHEA:66016"/>
        <dbReference type="ChEBI" id="CHEBI:15377"/>
        <dbReference type="ChEBI" id="CHEBI:15858"/>
        <dbReference type="ChEBI" id="CHEBI:16240"/>
        <dbReference type="ChEBI" id="CHEBI:29250"/>
    </reaction>
    <physiologicalReaction direction="left-to-right" evidence="18">
        <dbReference type="Rhea" id="RHEA:66017"/>
    </physiologicalReaction>
</comment>
<comment type="catalytic activity">
    <reaction evidence="20">
        <text>L-lysyl-[collagen] + L-methionyl-[collagen] + hypobromite = [collagen]-L-lysyl-N-S-L-methionyl-[collagen] + bromide + H2O + H(+)</text>
        <dbReference type="Rhea" id="RHEA:66024"/>
        <dbReference type="Rhea" id="RHEA-COMP:12751"/>
        <dbReference type="Rhea" id="RHEA-COMP:16949"/>
        <dbReference type="Rhea" id="RHEA-COMP:16951"/>
        <dbReference type="ChEBI" id="CHEBI:15377"/>
        <dbReference type="ChEBI" id="CHEBI:15378"/>
        <dbReference type="ChEBI" id="CHEBI:15858"/>
        <dbReference type="ChEBI" id="CHEBI:16044"/>
        <dbReference type="ChEBI" id="CHEBI:29250"/>
        <dbReference type="ChEBI" id="CHEBI:29969"/>
        <dbReference type="ChEBI" id="CHEBI:166867"/>
    </reaction>
    <physiologicalReaction direction="left-to-right" evidence="20">
        <dbReference type="Rhea" id="RHEA:66025"/>
    </physiologicalReaction>
</comment>
<dbReference type="Pfam" id="PF03098">
    <property type="entry name" value="An_peroxidase"/>
    <property type="match status" value="1"/>
</dbReference>
<dbReference type="Proteomes" id="UP000494040">
    <property type="component" value="Unassembled WGS sequence"/>
</dbReference>
<dbReference type="OrthoDB" id="823504at2759"/>
<dbReference type="SUPFAM" id="SSF52058">
    <property type="entry name" value="L domain-like"/>
    <property type="match status" value="1"/>
</dbReference>
<evidence type="ECO:0000256" key="21">
    <source>
        <dbReference type="ARBA" id="ARBA00048887"/>
    </source>
</evidence>
<comment type="similarity">
    <text evidence="23">Belongs to the peroxidase family. XPO subfamily.</text>
</comment>
<evidence type="ECO:0000256" key="5">
    <source>
        <dbReference type="ARBA" id="ARBA00022559"/>
    </source>
</evidence>
<evidence type="ECO:0000256" key="25">
    <source>
        <dbReference type="SAM" id="Coils"/>
    </source>
</evidence>
<comment type="catalytic activity">
    <reaction evidence="22">
        <text>hypobromite + L-tyrosyl-[protein] + H(+) = 3-bromo-L-tyrosyl-[protein] + H2O</text>
        <dbReference type="Rhea" id="RHEA:69356"/>
        <dbReference type="Rhea" id="RHEA-COMP:10136"/>
        <dbReference type="Rhea" id="RHEA-COMP:17686"/>
        <dbReference type="ChEBI" id="CHEBI:15377"/>
        <dbReference type="ChEBI" id="CHEBI:15378"/>
        <dbReference type="ChEBI" id="CHEBI:29250"/>
        <dbReference type="ChEBI" id="CHEBI:46858"/>
        <dbReference type="ChEBI" id="CHEBI:183512"/>
    </reaction>
    <physiologicalReaction direction="left-to-right" evidence="22">
        <dbReference type="Rhea" id="RHEA:69357"/>
    </physiologicalReaction>
</comment>
<dbReference type="SMART" id="SM00406">
    <property type="entry name" value="IGv"/>
    <property type="match status" value="3"/>
</dbReference>
<evidence type="ECO:0000256" key="24">
    <source>
        <dbReference type="PIRSR" id="PIRSR619791-2"/>
    </source>
</evidence>
<dbReference type="InterPro" id="IPR034824">
    <property type="entry name" value="Peroxidasin_peroxidase"/>
</dbReference>
<evidence type="ECO:0000256" key="13">
    <source>
        <dbReference type="ARBA" id="ARBA00023004"/>
    </source>
</evidence>
<evidence type="ECO:0000256" key="9">
    <source>
        <dbReference type="ARBA" id="ARBA00022729"/>
    </source>
</evidence>
<dbReference type="InterPro" id="IPR003598">
    <property type="entry name" value="Ig_sub2"/>
</dbReference>
<dbReference type="Pfam" id="PF07679">
    <property type="entry name" value="I-set"/>
    <property type="match status" value="3"/>
</dbReference>
<dbReference type="Gene3D" id="2.60.40.10">
    <property type="entry name" value="Immunoglobulins"/>
    <property type="match status" value="4"/>
</dbReference>
<dbReference type="InterPro" id="IPR013106">
    <property type="entry name" value="Ig_V-set"/>
</dbReference>
<dbReference type="SUPFAM" id="SSF48726">
    <property type="entry name" value="Immunoglobulin"/>
    <property type="match status" value="4"/>
</dbReference>
<keyword evidence="14" id="KW-0472">Membrane</keyword>
<evidence type="ECO:0000256" key="19">
    <source>
        <dbReference type="ARBA" id="ARBA00047610"/>
    </source>
</evidence>
<dbReference type="Pfam" id="PF13855">
    <property type="entry name" value="LRR_8"/>
    <property type="match status" value="1"/>
</dbReference>
<dbReference type="SMART" id="SM00082">
    <property type="entry name" value="LRRCT"/>
    <property type="match status" value="1"/>
</dbReference>
<dbReference type="SMART" id="SM00369">
    <property type="entry name" value="LRR_TYP"/>
    <property type="match status" value="5"/>
</dbReference>
<keyword evidence="29" id="KW-1185">Reference proteome</keyword>
<dbReference type="InterPro" id="IPR037120">
    <property type="entry name" value="Haem_peroxidase_sf_animal"/>
</dbReference>
<proteinExistence type="inferred from homology"/>
<dbReference type="OMA" id="MECRRNR"/>
<dbReference type="EnsemblMetazoa" id="XM_024227140.1">
    <property type="protein sequence ID" value="XP_024082908.1"/>
    <property type="gene ID" value="LOC106668242"/>
</dbReference>
<keyword evidence="4" id="KW-0964">Secreted</keyword>
<feature type="binding site" description="axial binding residue" evidence="24">
    <location>
        <position position="1008"/>
    </location>
    <ligand>
        <name>heme b</name>
        <dbReference type="ChEBI" id="CHEBI:60344"/>
    </ligand>
    <ligandPart>
        <name>Fe</name>
        <dbReference type="ChEBI" id="CHEBI:18248"/>
    </ligandPart>
</feature>
<keyword evidence="6" id="KW-0433">Leucine-rich repeat</keyword>
<keyword evidence="13 24" id="KW-0408">Iron</keyword>
<dbReference type="InterPro" id="IPR007110">
    <property type="entry name" value="Ig-like_dom"/>
</dbReference>
<organism evidence="28 29">
    <name type="scientific">Cimex lectularius</name>
    <name type="common">Bed bug</name>
    <name type="synonym">Acanthia lectularia</name>
    <dbReference type="NCBI Taxonomy" id="79782"/>
    <lineage>
        <taxon>Eukaryota</taxon>
        <taxon>Metazoa</taxon>
        <taxon>Ecdysozoa</taxon>
        <taxon>Arthropoda</taxon>
        <taxon>Hexapoda</taxon>
        <taxon>Insecta</taxon>
        <taxon>Pterygota</taxon>
        <taxon>Neoptera</taxon>
        <taxon>Paraneoptera</taxon>
        <taxon>Hemiptera</taxon>
        <taxon>Heteroptera</taxon>
        <taxon>Panheteroptera</taxon>
        <taxon>Cimicomorpha</taxon>
        <taxon>Cimicidae</taxon>
        <taxon>Cimex</taxon>
    </lineage>
</organism>
<dbReference type="SMART" id="SM00214">
    <property type="entry name" value="VWC"/>
    <property type="match status" value="1"/>
</dbReference>
<keyword evidence="12" id="KW-0560">Oxidoreductase</keyword>
<dbReference type="InterPro" id="IPR019791">
    <property type="entry name" value="Haem_peroxidase_animal"/>
</dbReference>
<dbReference type="PROSITE" id="PS01208">
    <property type="entry name" value="VWFC_1"/>
    <property type="match status" value="1"/>
</dbReference>
<dbReference type="PROSITE" id="PS50292">
    <property type="entry name" value="PEROXIDASE_3"/>
    <property type="match status" value="1"/>
</dbReference>
<evidence type="ECO:0000313" key="29">
    <source>
        <dbReference type="Proteomes" id="UP000494040"/>
    </source>
</evidence>
<dbReference type="KEGG" id="clec:106668242"/>
<keyword evidence="10" id="KW-0677">Repeat</keyword>
<feature type="domain" description="Ig-like" evidence="27">
    <location>
        <begin position="280"/>
        <end position="366"/>
    </location>
</feature>
<evidence type="ECO:0000256" key="18">
    <source>
        <dbReference type="ARBA" id="ARBA00047544"/>
    </source>
</evidence>
<dbReference type="PROSITE" id="PS51450">
    <property type="entry name" value="LRR"/>
    <property type="match status" value="2"/>
</dbReference>
<dbReference type="PROSITE" id="PS50184">
    <property type="entry name" value="VWFC_2"/>
    <property type="match status" value="1"/>
</dbReference>
<dbReference type="InterPro" id="IPR003591">
    <property type="entry name" value="Leu-rich_rpt_typical-subtyp"/>
</dbReference>
<dbReference type="FunFam" id="2.60.40.10:FF:000004">
    <property type="entry name" value="DCC isoform 1"/>
    <property type="match status" value="1"/>
</dbReference>
<keyword evidence="11" id="KW-0106">Calcium</keyword>
<dbReference type="GO" id="GO:0071944">
    <property type="term" value="C:cell periphery"/>
    <property type="evidence" value="ECO:0007669"/>
    <property type="project" value="UniProtKB-ARBA"/>
</dbReference>
<dbReference type="InterPro" id="IPR013098">
    <property type="entry name" value="Ig_I-set"/>
</dbReference>
<keyword evidence="25" id="KW-0175">Coiled coil</keyword>
<dbReference type="InterPro" id="IPR013783">
    <property type="entry name" value="Ig-like_fold"/>
</dbReference>
<dbReference type="RefSeq" id="XP_024082908.1">
    <property type="nucleotide sequence ID" value="XM_024227140.1"/>
</dbReference>
<dbReference type="PROSITE" id="PS50835">
    <property type="entry name" value="IG_LIKE"/>
    <property type="match status" value="4"/>
</dbReference>
<dbReference type="PRINTS" id="PR00457">
    <property type="entry name" value="ANPEROXIDASE"/>
</dbReference>
<dbReference type="PANTHER" id="PTHR11475">
    <property type="entry name" value="OXIDASE/PEROXIDASE"/>
    <property type="match status" value="1"/>
</dbReference>
<dbReference type="InterPro" id="IPR036179">
    <property type="entry name" value="Ig-like_dom_sf"/>
</dbReference>
<evidence type="ECO:0000256" key="3">
    <source>
        <dbReference type="ARBA" id="ARBA00004613"/>
    </source>
</evidence>
<dbReference type="GeneID" id="106668242"/>
<dbReference type="PANTHER" id="PTHR11475:SF58">
    <property type="entry name" value="PEROXIDASIN"/>
    <property type="match status" value="1"/>
</dbReference>
<name>A0A8I6SI22_CIMLE</name>
<dbReference type="Gene3D" id="1.10.640.10">
    <property type="entry name" value="Haem peroxidase domain superfamily, animal type"/>
    <property type="match status" value="1"/>
</dbReference>
<feature type="domain" description="VWFC" evidence="26">
    <location>
        <begin position="1302"/>
        <end position="1360"/>
    </location>
</feature>
<dbReference type="GO" id="GO:0006979">
    <property type="term" value="P:response to oxidative stress"/>
    <property type="evidence" value="ECO:0007669"/>
    <property type="project" value="InterPro"/>
</dbReference>
<dbReference type="FunFam" id="1.10.640.10:FF:000001">
    <property type="entry name" value="Peroxidasin homolog"/>
    <property type="match status" value="1"/>
</dbReference>
<feature type="domain" description="Ig-like" evidence="27">
    <location>
        <begin position="371"/>
        <end position="459"/>
    </location>
</feature>
<feature type="coiled-coil region" evidence="25">
    <location>
        <begin position="1268"/>
        <end position="1302"/>
    </location>
</feature>
<evidence type="ECO:0000256" key="16">
    <source>
        <dbReference type="ARBA" id="ARBA00023180"/>
    </source>
</evidence>
<dbReference type="Gene3D" id="6.20.200.20">
    <property type="match status" value="1"/>
</dbReference>
<evidence type="ECO:0000256" key="1">
    <source>
        <dbReference type="ARBA" id="ARBA00001970"/>
    </source>
</evidence>
<dbReference type="InterPro" id="IPR003599">
    <property type="entry name" value="Ig_sub"/>
</dbReference>